<dbReference type="Pfam" id="PF02348">
    <property type="entry name" value="CTP_transf_3"/>
    <property type="match status" value="1"/>
</dbReference>
<keyword evidence="2" id="KW-1185">Reference proteome</keyword>
<dbReference type="GO" id="GO:0008781">
    <property type="term" value="F:N-acylneuraminate cytidylyltransferase activity"/>
    <property type="evidence" value="ECO:0007669"/>
    <property type="project" value="TreeGrafter"/>
</dbReference>
<reference evidence="1" key="1">
    <citation type="journal article" date="2020" name="Microbiol. Resour. Announc.">
        <title>Complete Genome Sequence of Novel Psychrotolerant Legionella Strain TUM19329, Isolated from Antarctic Lake Sediment.</title>
        <authorList>
            <person name="Shimada S."/>
            <person name="Nakai R."/>
            <person name="Aoki K."/>
            <person name="Shimoeda N."/>
            <person name="Ohno G."/>
            <person name="Miyazaki Y."/>
            <person name="Kudoh S."/>
            <person name="Imura S."/>
            <person name="Watanabe K."/>
            <person name="Ishii Y."/>
            <person name="Tateda K."/>
        </authorList>
    </citation>
    <scope>NUCLEOTIDE SEQUENCE [LARGE SCALE GENOMIC DNA]</scope>
    <source>
        <strain evidence="1">TUM19329</strain>
    </source>
</reference>
<dbReference type="AlphaFoldDB" id="A0A6F8T452"/>
<dbReference type="InterPro" id="IPR050793">
    <property type="entry name" value="CMP-NeuNAc_synthase"/>
</dbReference>
<gene>
    <name evidence="1" type="ORF">TUM19329_12980</name>
</gene>
<keyword evidence="1" id="KW-0548">Nucleotidyltransferase</keyword>
<dbReference type="Gene3D" id="3.90.550.10">
    <property type="entry name" value="Spore Coat Polysaccharide Biosynthesis Protein SpsA, Chain A"/>
    <property type="match status" value="1"/>
</dbReference>
<name>A0A6F8T452_9GAMM</name>
<accession>A0A6F8T452</accession>
<evidence type="ECO:0000313" key="1">
    <source>
        <dbReference type="EMBL" id="BCA94937.1"/>
    </source>
</evidence>
<dbReference type="CDD" id="cd02513">
    <property type="entry name" value="CMP-NeuAc_Synthase"/>
    <property type="match status" value="1"/>
</dbReference>
<dbReference type="InterPro" id="IPR003329">
    <property type="entry name" value="Cytidylyl_trans"/>
</dbReference>
<evidence type="ECO:0000313" key="2">
    <source>
        <dbReference type="Proteomes" id="UP000502894"/>
    </source>
</evidence>
<dbReference type="InterPro" id="IPR029044">
    <property type="entry name" value="Nucleotide-diphossugar_trans"/>
</dbReference>
<dbReference type="PANTHER" id="PTHR21485:SF6">
    <property type="entry name" value="N-ACYLNEURAMINATE CYTIDYLYLTRANSFERASE-RELATED"/>
    <property type="match status" value="1"/>
</dbReference>
<dbReference type="KEGG" id="lant:TUM19329_12980"/>
<protein>
    <submittedName>
        <fullName evidence="1">Acylneuraminate cytidylyltransferase</fullName>
    </submittedName>
</protein>
<organism evidence="1 2">
    <name type="scientific">Legionella antarctica</name>
    <dbReference type="NCBI Taxonomy" id="2708020"/>
    <lineage>
        <taxon>Bacteria</taxon>
        <taxon>Pseudomonadati</taxon>
        <taxon>Pseudomonadota</taxon>
        <taxon>Gammaproteobacteria</taxon>
        <taxon>Legionellales</taxon>
        <taxon>Legionellaceae</taxon>
        <taxon>Legionella</taxon>
    </lineage>
</organism>
<sequence>MINQKKVLAIIPARGGSKGLPGKNIRPLNGMPLVAWPIQTALNSKYIDRVIVTTDDPEIAKIAQEYGAEVPFIRPAEFAKDTSPSSEAIIHAIQFCTETDGTYDYTVLLEPTSPLTESSDVDRALETLVSSKGLAIVGTCKVEATHPVYCATIGEDSLLKPFNRDNFAKPIRRQDVDELFFFEGSLYISEVKKYLETQTFYHELTLPYVVPAWKALEIDTLLDFFKVEAVMKNKELLNLIN</sequence>
<dbReference type="EMBL" id="AP022839">
    <property type="protein sequence ID" value="BCA94937.1"/>
    <property type="molecule type" value="Genomic_DNA"/>
</dbReference>
<proteinExistence type="predicted"/>
<dbReference type="RefSeq" id="WP_173236666.1">
    <property type="nucleotide sequence ID" value="NZ_AP022839.1"/>
</dbReference>
<keyword evidence="1" id="KW-0808">Transferase</keyword>
<dbReference type="PANTHER" id="PTHR21485">
    <property type="entry name" value="HAD SUPERFAMILY MEMBERS CMAS AND KDSC"/>
    <property type="match status" value="1"/>
</dbReference>
<dbReference type="SUPFAM" id="SSF53448">
    <property type="entry name" value="Nucleotide-diphospho-sugar transferases"/>
    <property type="match status" value="1"/>
</dbReference>
<dbReference type="Proteomes" id="UP000502894">
    <property type="component" value="Chromosome"/>
</dbReference>